<evidence type="ECO:0000313" key="2">
    <source>
        <dbReference type="Proteomes" id="UP000654573"/>
    </source>
</evidence>
<accession>A0ABR7F646</accession>
<dbReference type="InterPro" id="IPR022453">
    <property type="entry name" value="Znf_MqsA-type"/>
</dbReference>
<dbReference type="EMBL" id="JACOOU010000001">
    <property type="protein sequence ID" value="MBC5670699.1"/>
    <property type="molecule type" value="Genomic_DNA"/>
</dbReference>
<evidence type="ECO:0000313" key="1">
    <source>
        <dbReference type="EMBL" id="MBC5670699.1"/>
    </source>
</evidence>
<name>A0ABR7F646_9FIRM</name>
<dbReference type="NCBIfam" id="TIGR03831">
    <property type="entry name" value="YgiT_finger"/>
    <property type="match status" value="1"/>
</dbReference>
<comment type="caution">
    <text evidence="1">The sequence shown here is derived from an EMBL/GenBank/DDBJ whole genome shotgun (WGS) entry which is preliminary data.</text>
</comment>
<dbReference type="Proteomes" id="UP000654573">
    <property type="component" value="Unassembled WGS sequence"/>
</dbReference>
<sequence>MLCMECGAKAEKGLTTDVTDLGSCLVIVRNVPCYKCIECNEVIYTADVVKQLENIIEQAKKVMQEISIVDYSKVA</sequence>
<keyword evidence="2" id="KW-1185">Reference proteome</keyword>
<gene>
    <name evidence="1" type="ORF">H8S76_00410</name>
</gene>
<protein>
    <submittedName>
        <fullName evidence="1">YgiT-type zinc finger protein</fullName>
    </submittedName>
</protein>
<reference evidence="1 2" key="1">
    <citation type="submission" date="2020-08" db="EMBL/GenBank/DDBJ databases">
        <title>Genome public.</title>
        <authorList>
            <person name="Liu C."/>
            <person name="Sun Q."/>
        </authorList>
    </citation>
    <scope>NUCLEOTIDE SEQUENCE [LARGE SCALE GENOMIC DNA]</scope>
    <source>
        <strain evidence="1 2">NSJ-34</strain>
    </source>
</reference>
<dbReference type="Gene3D" id="3.10.20.860">
    <property type="match status" value="1"/>
</dbReference>
<organism evidence="1 2">
    <name type="scientific">Blautia celeris</name>
    <dbReference type="NCBI Taxonomy" id="2763026"/>
    <lineage>
        <taxon>Bacteria</taxon>
        <taxon>Bacillati</taxon>
        <taxon>Bacillota</taxon>
        <taxon>Clostridia</taxon>
        <taxon>Lachnospirales</taxon>
        <taxon>Lachnospiraceae</taxon>
        <taxon>Blautia</taxon>
    </lineage>
</organism>
<proteinExistence type="predicted"/>